<dbReference type="GO" id="GO:0015086">
    <property type="term" value="F:cadmium ion transmembrane transporter activity"/>
    <property type="evidence" value="ECO:0007669"/>
    <property type="project" value="TreeGrafter"/>
</dbReference>
<reference evidence="7 8" key="1">
    <citation type="submission" date="2014-06" db="EMBL/GenBank/DDBJ databases">
        <authorList>
            <person name="Swart Estienne"/>
        </authorList>
    </citation>
    <scope>NUCLEOTIDE SEQUENCE [LARGE SCALE GENOMIC DNA]</scope>
    <source>
        <strain evidence="7 8">130c</strain>
    </source>
</reference>
<proteinExistence type="predicted"/>
<evidence type="ECO:0000256" key="4">
    <source>
        <dbReference type="ARBA" id="ARBA00022989"/>
    </source>
</evidence>
<evidence type="ECO:0000256" key="5">
    <source>
        <dbReference type="ARBA" id="ARBA00023136"/>
    </source>
</evidence>
<feature type="transmembrane region" description="Helical" evidence="6">
    <location>
        <begin position="263"/>
        <end position="282"/>
    </location>
</feature>
<evidence type="ECO:0000313" key="8">
    <source>
        <dbReference type="Proteomes" id="UP000039865"/>
    </source>
</evidence>
<dbReference type="Pfam" id="PF01566">
    <property type="entry name" value="Nramp"/>
    <property type="match status" value="2"/>
</dbReference>
<dbReference type="GO" id="GO:0005886">
    <property type="term" value="C:plasma membrane"/>
    <property type="evidence" value="ECO:0007669"/>
    <property type="project" value="TreeGrafter"/>
</dbReference>
<dbReference type="EMBL" id="CCKQ01010402">
    <property type="protein sequence ID" value="CDW81910.1"/>
    <property type="molecule type" value="Genomic_DNA"/>
</dbReference>
<keyword evidence="2" id="KW-0813">Transport</keyword>
<dbReference type="OMA" id="FSVIMAC"/>
<keyword evidence="5 6" id="KW-0472">Membrane</keyword>
<gene>
    <name evidence="7" type="primary">Contig9726.g10403</name>
    <name evidence="7" type="ORF">STYLEM_10934</name>
</gene>
<dbReference type="GO" id="GO:0005384">
    <property type="term" value="F:manganese ion transmembrane transporter activity"/>
    <property type="evidence" value="ECO:0007669"/>
    <property type="project" value="TreeGrafter"/>
</dbReference>
<evidence type="ECO:0000256" key="1">
    <source>
        <dbReference type="ARBA" id="ARBA00004141"/>
    </source>
</evidence>
<feature type="transmembrane region" description="Helical" evidence="6">
    <location>
        <begin position="173"/>
        <end position="196"/>
    </location>
</feature>
<keyword evidence="4 6" id="KW-1133">Transmembrane helix</keyword>
<protein>
    <submittedName>
        <fullName evidence="7">Nramp family mn2+ fe2+ transporters containing protein</fullName>
    </submittedName>
</protein>
<dbReference type="InParanoid" id="A0A078AI33"/>
<feature type="transmembrane region" description="Helical" evidence="6">
    <location>
        <begin position="128"/>
        <end position="152"/>
    </location>
</feature>
<dbReference type="PRINTS" id="PR00447">
    <property type="entry name" value="NATRESASSCMP"/>
</dbReference>
<accession>A0A078AI33</accession>
<evidence type="ECO:0000256" key="3">
    <source>
        <dbReference type="ARBA" id="ARBA00022692"/>
    </source>
</evidence>
<sequence length="404" mass="44992">MAILWSWTSNVYCIFRSRKQQIYIYNLINNLVAGDLDAGNSAGYRLLWILLTSTCLGLFFQILAARLGVVTQRNLARNCREQFPKHGFFAFLIGTMAICFFVNFFIVGPDVGSVFFGTFVPTIPSGTLSQAIGLVGAVIMPHNLYLHSALVLSRKIDNKNQKQVYEANYYNAVESGISLFVSFLINFSVVGTFAYYHDKGLDDLNLRSADVALEQAFGNAARIIWGIGLLAAGQSSTMTGTYAGQFVMEGFFDIKLTVWKRVLVTRSIAILPALAVAFIQDFDDVDTYLNILQSIQLPFALIPLLKFTSSPKVMGKFSNGKCPMYFSVIMACFLFAINVYNLIPIGVAGWIYAPFAIGFALYLTLIIIVIRTPIYQLKDLEEEYDDDQIAKITIADYETASKSQ</sequence>
<feature type="transmembrane region" description="Helical" evidence="6">
    <location>
        <begin position="325"/>
        <end position="343"/>
    </location>
</feature>
<evidence type="ECO:0000256" key="2">
    <source>
        <dbReference type="ARBA" id="ARBA00022448"/>
    </source>
</evidence>
<dbReference type="OrthoDB" id="409173at2759"/>
<name>A0A078AI33_STYLE</name>
<evidence type="ECO:0000313" key="7">
    <source>
        <dbReference type="EMBL" id="CDW81910.1"/>
    </source>
</evidence>
<dbReference type="PANTHER" id="PTHR11706:SF33">
    <property type="entry name" value="NATURAL RESISTANCE-ASSOCIATED MACROPHAGE PROTEIN 2"/>
    <property type="match status" value="1"/>
</dbReference>
<dbReference type="PANTHER" id="PTHR11706">
    <property type="entry name" value="SOLUTE CARRIER PROTEIN FAMILY 11 MEMBER"/>
    <property type="match status" value="1"/>
</dbReference>
<keyword evidence="8" id="KW-1185">Reference proteome</keyword>
<keyword evidence="3 6" id="KW-0812">Transmembrane</keyword>
<comment type="subcellular location">
    <subcellularLocation>
        <location evidence="1">Membrane</location>
        <topology evidence="1">Multi-pass membrane protein</topology>
    </subcellularLocation>
</comment>
<feature type="transmembrane region" description="Helical" evidence="6">
    <location>
        <begin position="46"/>
        <end position="67"/>
    </location>
</feature>
<dbReference type="InterPro" id="IPR001046">
    <property type="entry name" value="NRAMP_fam"/>
</dbReference>
<dbReference type="FunCoup" id="A0A078AI33">
    <property type="interactions" value="41"/>
</dbReference>
<dbReference type="AlphaFoldDB" id="A0A078AI33"/>
<organism evidence="7 8">
    <name type="scientific">Stylonychia lemnae</name>
    <name type="common">Ciliate</name>
    <dbReference type="NCBI Taxonomy" id="5949"/>
    <lineage>
        <taxon>Eukaryota</taxon>
        <taxon>Sar</taxon>
        <taxon>Alveolata</taxon>
        <taxon>Ciliophora</taxon>
        <taxon>Intramacronucleata</taxon>
        <taxon>Spirotrichea</taxon>
        <taxon>Stichotrichia</taxon>
        <taxon>Sporadotrichida</taxon>
        <taxon>Oxytrichidae</taxon>
        <taxon>Stylonychinae</taxon>
        <taxon>Stylonychia</taxon>
    </lineage>
</organism>
<evidence type="ECO:0000256" key="6">
    <source>
        <dbReference type="SAM" id="Phobius"/>
    </source>
</evidence>
<dbReference type="Proteomes" id="UP000039865">
    <property type="component" value="Unassembled WGS sequence"/>
</dbReference>
<dbReference type="GO" id="GO:0034755">
    <property type="term" value="P:iron ion transmembrane transport"/>
    <property type="evidence" value="ECO:0007669"/>
    <property type="project" value="TreeGrafter"/>
</dbReference>
<feature type="transmembrane region" description="Helical" evidence="6">
    <location>
        <begin position="349"/>
        <end position="370"/>
    </location>
</feature>
<feature type="transmembrane region" description="Helical" evidence="6">
    <location>
        <begin position="88"/>
        <end position="108"/>
    </location>
</feature>